<accession>A0A3P3Y791</accession>
<proteinExistence type="predicted"/>
<sequence length="214" mass="24019">MLLRRLRVGRCGRLARRAMASSTTDADPSTFFTSLVFLHGNQVGPKDFREVYMKTGGLKHKIKLLLPRARYDPETRTHPWQNVPVFIGGYKEGATMALHVAISCKELDIPISGVISIQPDEIPLPPPHDSQEYVPMIAFQGGPGAAITVHQAREAYENWGNVEVHDQKPTAENTVHERFSYSLLWINMKLVGLTREDMMTRFMPDPLPGLGDVQ</sequence>
<organism evidence="1 2">
    <name type="scientific">Plasmodiophora brassicae</name>
    <name type="common">Clubroot disease agent</name>
    <dbReference type="NCBI Taxonomy" id="37360"/>
    <lineage>
        <taxon>Eukaryota</taxon>
        <taxon>Sar</taxon>
        <taxon>Rhizaria</taxon>
        <taxon>Endomyxa</taxon>
        <taxon>Phytomyxea</taxon>
        <taxon>Plasmodiophorida</taxon>
        <taxon>Plasmodiophoridae</taxon>
        <taxon>Plasmodiophora</taxon>
    </lineage>
</organism>
<evidence type="ECO:0000313" key="2">
    <source>
        <dbReference type="Proteomes" id="UP000290189"/>
    </source>
</evidence>
<geneLocation type="mitochondrion" evidence="1"/>
<reference evidence="1 2" key="1">
    <citation type="submission" date="2018-03" db="EMBL/GenBank/DDBJ databases">
        <authorList>
            <person name="Fogelqvist J."/>
        </authorList>
    </citation>
    <scope>NUCLEOTIDE SEQUENCE [LARGE SCALE GENOMIC DNA]</scope>
</reference>
<protein>
    <submittedName>
        <fullName evidence="1">Uncharacterized protein</fullName>
    </submittedName>
</protein>
<dbReference type="Proteomes" id="UP000290189">
    <property type="component" value="Unassembled WGS sequence"/>
</dbReference>
<evidence type="ECO:0000313" key="1">
    <source>
        <dbReference type="EMBL" id="SPQ96035.1"/>
    </source>
</evidence>
<dbReference type="AlphaFoldDB" id="A0A3P3Y791"/>
<dbReference type="InterPro" id="IPR029058">
    <property type="entry name" value="AB_hydrolase_fold"/>
</dbReference>
<dbReference type="SUPFAM" id="SSF53474">
    <property type="entry name" value="alpha/beta-Hydrolases"/>
    <property type="match status" value="1"/>
</dbReference>
<name>A0A3P3Y791_PLABS</name>
<dbReference type="EMBL" id="OVEO01000005">
    <property type="protein sequence ID" value="SPQ96035.1"/>
    <property type="molecule type" value="Genomic_DNA"/>
</dbReference>
<keyword evidence="1" id="KW-0496">Mitochondrion</keyword>
<gene>
    <name evidence="1" type="ORF">PLBR_LOCUS3250</name>
</gene>